<protein>
    <recommendedName>
        <fullName evidence="1">Effector-associated domain-containing protein</fullName>
    </recommendedName>
</protein>
<gene>
    <name evidence="2" type="ORF">IAG43_01815</name>
</gene>
<dbReference type="InterPro" id="IPR045430">
    <property type="entry name" value="EAD1"/>
</dbReference>
<sequence>MVPLLDRTAFSLRDPDGQVLLDTLSGLYYEPGRVRRLTDAAGLPPGEFAWGAPAVELWFDVLRWAAPRRLLRPLVEAVAADADSGAYPVFKSLLAQSAQTAAARTDDPCAVPLIGFGRPRAFIDREELRGHLRVLLHPNGCRVLVVTGDAQSGKTWTWHLVSHVAESLGGHAPYLVDFTHWAGPPAGPADVMGEITDLLCWERFRVDPRESEATQARTLLSKFKGLIRGMGDRWFVFDALDSANLTEPARHLIEQLAVAAERRETGGGLRVVLLAYDRPLPLSVADTVLTERLRPVETGDLRVFFGRVAEGTGNSLSDAAVELLVASVVEEALGEDGDPHAPLPFSPVFRAAASRARLLLTASGGSCD</sequence>
<reference evidence="2 3" key="1">
    <citation type="submission" date="2020-08" db="EMBL/GenBank/DDBJ databases">
        <title>A novel species.</title>
        <authorList>
            <person name="Gao J."/>
        </authorList>
    </citation>
    <scope>NUCLEOTIDE SEQUENCE [LARGE SCALE GENOMIC DNA]</scope>
    <source>
        <strain evidence="2 3">CRPJ-33</strain>
    </source>
</reference>
<name>A0A7H0HML7_9ACTN</name>
<evidence type="ECO:0000313" key="3">
    <source>
        <dbReference type="Proteomes" id="UP000516230"/>
    </source>
</evidence>
<dbReference type="Pfam" id="PF19955">
    <property type="entry name" value="EAD1"/>
    <property type="match status" value="1"/>
</dbReference>
<feature type="domain" description="Effector-associated" evidence="1">
    <location>
        <begin position="12"/>
        <end position="95"/>
    </location>
</feature>
<organism evidence="2 3">
    <name type="scientific">Streptomyces genisteinicus</name>
    <dbReference type="NCBI Taxonomy" id="2768068"/>
    <lineage>
        <taxon>Bacteria</taxon>
        <taxon>Bacillati</taxon>
        <taxon>Actinomycetota</taxon>
        <taxon>Actinomycetes</taxon>
        <taxon>Kitasatosporales</taxon>
        <taxon>Streptomycetaceae</taxon>
        <taxon>Streptomyces</taxon>
    </lineage>
</organism>
<proteinExistence type="predicted"/>
<keyword evidence="3" id="KW-1185">Reference proteome</keyword>
<dbReference type="RefSeq" id="WP_187738987.1">
    <property type="nucleotide sequence ID" value="NZ_CP060825.1"/>
</dbReference>
<accession>A0A7H0HML7</accession>
<evidence type="ECO:0000259" key="1">
    <source>
        <dbReference type="Pfam" id="PF19955"/>
    </source>
</evidence>
<dbReference type="KEGG" id="sgj:IAG43_01815"/>
<evidence type="ECO:0000313" key="2">
    <source>
        <dbReference type="EMBL" id="QNP61783.1"/>
    </source>
</evidence>
<dbReference type="Proteomes" id="UP000516230">
    <property type="component" value="Chromosome"/>
</dbReference>
<dbReference type="AlphaFoldDB" id="A0A7H0HML7"/>
<dbReference type="EMBL" id="CP060825">
    <property type="protein sequence ID" value="QNP61783.1"/>
    <property type="molecule type" value="Genomic_DNA"/>
</dbReference>